<evidence type="ECO:0000313" key="4">
    <source>
        <dbReference type="Proteomes" id="UP000291189"/>
    </source>
</evidence>
<evidence type="ECO:0000259" key="2">
    <source>
        <dbReference type="Pfam" id="PF10400"/>
    </source>
</evidence>
<dbReference type="InterPro" id="IPR036390">
    <property type="entry name" value="WH_DNA-bd_sf"/>
</dbReference>
<dbReference type="InterPro" id="IPR036388">
    <property type="entry name" value="WH-like_DNA-bd_sf"/>
</dbReference>
<proteinExistence type="predicted"/>
<comment type="caution">
    <text evidence="3">The sequence shown here is derived from an EMBL/GenBank/DDBJ whole genome shotgun (WGS) entry which is preliminary data.</text>
</comment>
<dbReference type="Gene3D" id="1.10.10.10">
    <property type="entry name" value="Winged helix-like DNA-binding domain superfamily/Winged helix DNA-binding domain"/>
    <property type="match status" value="1"/>
</dbReference>
<accession>A0A4Q5J3N5</accession>
<organism evidence="3 4">
    <name type="scientific">Nocardioides iriomotensis</name>
    <dbReference type="NCBI Taxonomy" id="715784"/>
    <lineage>
        <taxon>Bacteria</taxon>
        <taxon>Bacillati</taxon>
        <taxon>Actinomycetota</taxon>
        <taxon>Actinomycetes</taxon>
        <taxon>Propionibacteriales</taxon>
        <taxon>Nocardioidaceae</taxon>
        <taxon>Nocardioides</taxon>
    </lineage>
</organism>
<dbReference type="PANTHER" id="PTHR43252">
    <property type="entry name" value="TRANSCRIPTIONAL REGULATOR YQJI"/>
    <property type="match status" value="1"/>
</dbReference>
<feature type="domain" description="Transcription regulator PadR C-terminal" evidence="2">
    <location>
        <begin position="99"/>
        <end position="180"/>
    </location>
</feature>
<dbReference type="InterPro" id="IPR005149">
    <property type="entry name" value="Tscrpt_reg_PadR_N"/>
</dbReference>
<name>A0A4Q5J3N5_9ACTN</name>
<dbReference type="Pfam" id="PF03551">
    <property type="entry name" value="PadR"/>
    <property type="match status" value="1"/>
</dbReference>
<dbReference type="AlphaFoldDB" id="A0A4Q5J3N5"/>
<protein>
    <submittedName>
        <fullName evidence="3">PadR family transcriptional regulator</fullName>
    </submittedName>
</protein>
<dbReference type="SUPFAM" id="SSF46785">
    <property type="entry name" value="Winged helix' DNA-binding domain"/>
    <property type="match status" value="1"/>
</dbReference>
<feature type="domain" description="Transcription regulator PadR N-terminal" evidence="1">
    <location>
        <begin position="12"/>
        <end position="85"/>
    </location>
</feature>
<gene>
    <name evidence="3" type="ORF">ETU37_09605</name>
</gene>
<evidence type="ECO:0000259" key="1">
    <source>
        <dbReference type="Pfam" id="PF03551"/>
    </source>
</evidence>
<sequence>MSQDLPTTSYALLGLLTFGDDLTGYELKQRADRTLRFYWVSPAMSQVYTELERLTDHGLVSPREAGPNQKSSKYRITAKGRRELTRWLEEAPAGFPTLKHPVALRLLVGHLVDPSRTRALLRSHLDELAAHRADLEGVRESLVGRDAPGDAFRYPSLVADWGLEYLAGEQAIIEKLLQRLDEEG</sequence>
<evidence type="ECO:0000313" key="3">
    <source>
        <dbReference type="EMBL" id="RYU12268.1"/>
    </source>
</evidence>
<dbReference type="OrthoDB" id="3746369at2"/>
<reference evidence="3 4" key="1">
    <citation type="submission" date="2019-01" db="EMBL/GenBank/DDBJ databases">
        <title>Nocardioides guangzhouensis sp. nov., an actinobacterium isolated from soil.</title>
        <authorList>
            <person name="Fu Y."/>
            <person name="Cai Y."/>
            <person name="Lin Z."/>
            <person name="Chen P."/>
        </authorList>
    </citation>
    <scope>NUCLEOTIDE SEQUENCE [LARGE SCALE GENOMIC DNA]</scope>
    <source>
        <strain evidence="3 4">NBRC 105384</strain>
    </source>
</reference>
<dbReference type="Proteomes" id="UP000291189">
    <property type="component" value="Unassembled WGS sequence"/>
</dbReference>
<dbReference type="RefSeq" id="WP_129987043.1">
    <property type="nucleotide sequence ID" value="NZ_SDPU01000021.1"/>
</dbReference>
<keyword evidence="4" id="KW-1185">Reference proteome</keyword>
<dbReference type="InterPro" id="IPR018309">
    <property type="entry name" value="Tscrpt_reg_PadR_C"/>
</dbReference>
<dbReference type="EMBL" id="SDPU01000021">
    <property type="protein sequence ID" value="RYU12268.1"/>
    <property type="molecule type" value="Genomic_DNA"/>
</dbReference>
<dbReference type="PANTHER" id="PTHR43252:SF2">
    <property type="entry name" value="TRANSCRIPTION REGULATOR, PADR-LIKE FAMILY"/>
    <property type="match status" value="1"/>
</dbReference>
<dbReference type="Pfam" id="PF10400">
    <property type="entry name" value="Vir_act_alpha_C"/>
    <property type="match status" value="1"/>
</dbReference>